<feature type="transmembrane region" description="Helical" evidence="1">
    <location>
        <begin position="67"/>
        <end position="87"/>
    </location>
</feature>
<evidence type="ECO:0000256" key="1">
    <source>
        <dbReference type="SAM" id="Phobius"/>
    </source>
</evidence>
<feature type="transmembrane region" description="Helical" evidence="1">
    <location>
        <begin position="148"/>
        <end position="177"/>
    </location>
</feature>
<reference evidence="2 3" key="2">
    <citation type="submission" date="2008-10" db="EMBL/GenBank/DDBJ databases">
        <authorList>
            <person name="Fulton L."/>
            <person name="Clifton S."/>
            <person name="Fulton B."/>
            <person name="Xu J."/>
            <person name="Minx P."/>
            <person name="Pepin K.H."/>
            <person name="Johnson M."/>
            <person name="Bhonagiri V."/>
            <person name="Nash W.E."/>
            <person name="Mardis E.R."/>
            <person name="Wilson R.K."/>
        </authorList>
    </citation>
    <scope>NUCLEOTIDE SEQUENCE [LARGE SCALE GENOMIC DNA]</scope>
    <source>
        <strain evidence="2 3">ATCC 29098</strain>
    </source>
</reference>
<accession>B6WYF0</accession>
<comment type="caution">
    <text evidence="2">The sequence shown here is derived from an EMBL/GenBank/DDBJ whole genome shotgun (WGS) entry which is preliminary data.</text>
</comment>
<gene>
    <name evidence="2" type="ORF">DESPIG_03132</name>
</gene>
<dbReference type="HOGENOM" id="CLU_045062_0_0_7"/>
<dbReference type="AlphaFoldDB" id="B6WYF0"/>
<evidence type="ECO:0000313" key="3">
    <source>
        <dbReference type="Proteomes" id="UP000003676"/>
    </source>
</evidence>
<dbReference type="RefSeq" id="WP_006009384.1">
    <property type="nucleotide sequence ID" value="NZ_DS996363.1"/>
</dbReference>
<dbReference type="Proteomes" id="UP000003676">
    <property type="component" value="Unassembled WGS sequence"/>
</dbReference>
<organism evidence="2 3">
    <name type="scientific">Desulfovibrio piger ATCC 29098</name>
    <dbReference type="NCBI Taxonomy" id="411464"/>
    <lineage>
        <taxon>Bacteria</taxon>
        <taxon>Pseudomonadati</taxon>
        <taxon>Thermodesulfobacteriota</taxon>
        <taxon>Desulfovibrionia</taxon>
        <taxon>Desulfovibrionales</taxon>
        <taxon>Desulfovibrionaceae</taxon>
        <taxon>Desulfovibrio</taxon>
    </lineage>
</organism>
<proteinExistence type="predicted"/>
<feature type="transmembrane region" description="Helical" evidence="1">
    <location>
        <begin position="329"/>
        <end position="347"/>
    </location>
</feature>
<feature type="transmembrane region" description="Helical" evidence="1">
    <location>
        <begin position="287"/>
        <end position="309"/>
    </location>
</feature>
<feature type="transmembrane region" description="Helical" evidence="1">
    <location>
        <begin position="249"/>
        <end position="275"/>
    </location>
</feature>
<dbReference type="Gene3D" id="1.20.120.20">
    <property type="entry name" value="Apolipoprotein"/>
    <property type="match status" value="1"/>
</dbReference>
<name>B6WYF0_9BACT</name>
<feature type="non-terminal residue" evidence="2">
    <location>
        <position position="479"/>
    </location>
</feature>
<keyword evidence="1" id="KW-1133">Transmembrane helix</keyword>
<protein>
    <submittedName>
        <fullName evidence="2">TMP repeat protein</fullName>
    </submittedName>
</protein>
<feature type="non-terminal residue" evidence="2">
    <location>
        <position position="1"/>
    </location>
</feature>
<dbReference type="EMBL" id="ABXU01000093">
    <property type="protein sequence ID" value="EEB31995.1"/>
    <property type="molecule type" value="Genomic_DNA"/>
</dbReference>
<keyword evidence="1" id="KW-0472">Membrane</keyword>
<feature type="transmembrane region" description="Helical" evidence="1">
    <location>
        <begin position="111"/>
        <end position="136"/>
    </location>
</feature>
<sequence>TVFVPVRLAVAELMQALSGLFGLFTGNEVTSAASSWEAFGAALGEIAGGVLEGLATGFAWLVDGVRLFVSVIGHLIDGVSALCGWLLDLGGATNEANAAADPFAWSNLGKVLGYVLGLFVAWKAALLAVRGVMVAVSAATKAWAAVQWVLNAAMSANPIGLVVIAIAGLIAAGAWLVQNWDEIAAWWHDLWGGIAAWAGEKWDAITGTITGAWDSIISGITGFGASILSGLQGAWDAVRNGISAAWKGYITLLTAFWGGILSGLLDFGASVISGLQRVWDTISGAAGAAWAGITGIISGAWNAIVGGVADFGASLLSFLQSAWAEWEGFVARLLAALGGILSGLLDFGASVISGLQSVWDTVGNAAGAAWEGIVGLVSGAWAAIIGGLSAFGTSLLDGVTAAWNAVLEFFGGLNLFESGAKLLSTFVDGIKSMASSVVESVEGVFTKVREYLPFSDAHVGPLSQLTLSGARMMSTLAEG</sequence>
<dbReference type="eggNOG" id="COG5412">
    <property type="taxonomic scope" value="Bacteria"/>
</dbReference>
<keyword evidence="1" id="KW-0812">Transmembrane</keyword>
<evidence type="ECO:0000313" key="2">
    <source>
        <dbReference type="EMBL" id="EEB31995.1"/>
    </source>
</evidence>
<reference evidence="2 3" key="1">
    <citation type="submission" date="2008-10" db="EMBL/GenBank/DDBJ databases">
        <title>Draft genome sequence of Desulvovibrio piger (ATCC 29098).</title>
        <authorList>
            <person name="Sudarsanam P."/>
            <person name="Ley R."/>
            <person name="Guruge J."/>
            <person name="Turnbaugh P.J."/>
            <person name="Mahowald M."/>
            <person name="Liep D."/>
            <person name="Gordon J."/>
        </authorList>
    </citation>
    <scope>NUCLEOTIDE SEQUENCE [LARGE SCALE GENOMIC DNA]</scope>
    <source>
        <strain evidence="2 3">ATCC 29098</strain>
    </source>
</reference>